<feature type="signal peptide" evidence="1">
    <location>
        <begin position="1"/>
        <end position="24"/>
    </location>
</feature>
<name>A0A1T0CSE9_9GAMM</name>
<sequence>MKLNSINPAIAIACLTAVSTPSYAMYNDFPAETTTCTIFKNNKLLKKSKCRYEYTMGNGFMNGSDYYFHHIFEIKNIAGYGKFKLESYSQASNQQEDGSYANYSSYNAINGKKANVKSYYRHPKTYKILSDSEFDKLTNATPATTPLLCYSQGKNKLEICLVAIKYA</sequence>
<evidence type="ECO:0000313" key="2">
    <source>
        <dbReference type="EMBL" id="OOS25091.1"/>
    </source>
</evidence>
<proteinExistence type="predicted"/>
<dbReference type="EMBL" id="MUYU01000007">
    <property type="protein sequence ID" value="OOS25091.1"/>
    <property type="molecule type" value="Genomic_DNA"/>
</dbReference>
<accession>A0A1T0CSE9</accession>
<dbReference type="Proteomes" id="UP000189800">
    <property type="component" value="Unassembled WGS sequence"/>
</dbReference>
<dbReference type="RefSeq" id="WP_078253578.1">
    <property type="nucleotide sequence ID" value="NZ_MUYU01000007.1"/>
</dbReference>
<keyword evidence="3" id="KW-1185">Reference proteome</keyword>
<protein>
    <submittedName>
        <fullName evidence="2">Uncharacterized protein</fullName>
    </submittedName>
</protein>
<evidence type="ECO:0000256" key="1">
    <source>
        <dbReference type="SAM" id="SignalP"/>
    </source>
</evidence>
<evidence type="ECO:0000313" key="3">
    <source>
        <dbReference type="Proteomes" id="UP000189800"/>
    </source>
</evidence>
<dbReference type="STRING" id="470453.B0680_03035"/>
<reference evidence="2 3" key="1">
    <citation type="submission" date="2017-02" db="EMBL/GenBank/DDBJ databases">
        <title>Draft genome sequence of Moraxella pluranimalium CCUG 54913T type strain.</title>
        <authorList>
            <person name="Salva-Serra F."/>
            <person name="Engstrom-Jakobsson H."/>
            <person name="Thorell K."/>
            <person name="Jaen-Luchoro D."/>
            <person name="Gonzales-Siles L."/>
            <person name="Karlsson R."/>
            <person name="Yazdan S."/>
            <person name="Boulund F."/>
            <person name="Johnning A."/>
            <person name="Engstrand L."/>
            <person name="Kristiansson E."/>
            <person name="Moore E."/>
        </authorList>
    </citation>
    <scope>NUCLEOTIDE SEQUENCE [LARGE SCALE GENOMIC DNA]</scope>
    <source>
        <strain evidence="2 3">CCUG 54913</strain>
    </source>
</reference>
<comment type="caution">
    <text evidence="2">The sequence shown here is derived from an EMBL/GenBank/DDBJ whole genome shotgun (WGS) entry which is preliminary data.</text>
</comment>
<organism evidence="2 3">
    <name type="scientific">Moraxella pluranimalium</name>
    <dbReference type="NCBI Taxonomy" id="470453"/>
    <lineage>
        <taxon>Bacteria</taxon>
        <taxon>Pseudomonadati</taxon>
        <taxon>Pseudomonadota</taxon>
        <taxon>Gammaproteobacteria</taxon>
        <taxon>Moraxellales</taxon>
        <taxon>Moraxellaceae</taxon>
        <taxon>Moraxella</taxon>
    </lineage>
</organism>
<gene>
    <name evidence="2" type="ORF">B0680_03035</name>
</gene>
<keyword evidence="1" id="KW-0732">Signal</keyword>
<feature type="chain" id="PRO_5012616965" evidence="1">
    <location>
        <begin position="25"/>
        <end position="167"/>
    </location>
</feature>
<dbReference type="AlphaFoldDB" id="A0A1T0CSE9"/>